<dbReference type="Gene3D" id="2.70.170.10">
    <property type="entry name" value="Neurotransmitter-gated ion-channel ligand-binding domain"/>
    <property type="match status" value="1"/>
</dbReference>
<keyword evidence="10 11" id="KW-0407">Ion channel</keyword>
<dbReference type="PRINTS" id="PR00252">
    <property type="entry name" value="NRIONCHANNEL"/>
</dbReference>
<keyword evidence="3 11" id="KW-0813">Transport</keyword>
<keyword evidence="6 11" id="KW-0732">Signal</keyword>
<dbReference type="InterPro" id="IPR006202">
    <property type="entry name" value="Neur_chan_lig-bd"/>
</dbReference>
<evidence type="ECO:0000256" key="6">
    <source>
        <dbReference type="ARBA" id="ARBA00022729"/>
    </source>
</evidence>
<comment type="similarity">
    <text evidence="11">Belongs to the ligand-gated ion channel (TC 1.A.9) family.</text>
</comment>
<dbReference type="Pfam" id="PF02932">
    <property type="entry name" value="Neur_chan_memb"/>
    <property type="match status" value="1"/>
</dbReference>
<evidence type="ECO:0000256" key="8">
    <source>
        <dbReference type="ARBA" id="ARBA00023065"/>
    </source>
</evidence>
<organism evidence="14 15">
    <name type="scientific">Toxocara canis</name>
    <name type="common">Canine roundworm</name>
    <dbReference type="NCBI Taxonomy" id="6265"/>
    <lineage>
        <taxon>Eukaryota</taxon>
        <taxon>Metazoa</taxon>
        <taxon>Ecdysozoa</taxon>
        <taxon>Nematoda</taxon>
        <taxon>Chromadorea</taxon>
        <taxon>Rhabditida</taxon>
        <taxon>Spirurina</taxon>
        <taxon>Ascaridomorpha</taxon>
        <taxon>Ascaridoidea</taxon>
        <taxon>Toxocaridae</taxon>
        <taxon>Toxocara</taxon>
    </lineage>
</organism>
<dbReference type="EMBL" id="JPKZ01002430">
    <property type="protein sequence ID" value="KHN76808.1"/>
    <property type="molecule type" value="Genomic_DNA"/>
</dbReference>
<evidence type="ECO:0000313" key="15">
    <source>
        <dbReference type="Proteomes" id="UP000031036"/>
    </source>
</evidence>
<gene>
    <name evidence="14" type="primary">lgc-50</name>
    <name evidence="14" type="ORF">Tcan_14076</name>
</gene>
<reference evidence="14 15" key="1">
    <citation type="submission" date="2014-11" db="EMBL/GenBank/DDBJ databases">
        <title>Genetic blueprint of the zoonotic pathogen Toxocara canis.</title>
        <authorList>
            <person name="Zhu X.-Q."/>
            <person name="Korhonen P.K."/>
            <person name="Cai H."/>
            <person name="Young N.D."/>
            <person name="Nejsum P."/>
            <person name="von Samson-Himmelstjerna G."/>
            <person name="Boag P.R."/>
            <person name="Tan P."/>
            <person name="Li Q."/>
            <person name="Min J."/>
            <person name="Yang Y."/>
            <person name="Wang X."/>
            <person name="Fang X."/>
            <person name="Hall R.S."/>
            <person name="Hofmann A."/>
            <person name="Sternberg P.W."/>
            <person name="Jex A.R."/>
            <person name="Gasser R.B."/>
        </authorList>
    </citation>
    <scope>NUCLEOTIDE SEQUENCE [LARGE SCALE GENOMIC DNA]</scope>
    <source>
        <strain evidence="14">PN_DK_2014</strain>
    </source>
</reference>
<dbReference type="CDD" id="cd18990">
    <property type="entry name" value="LGIC_ECD_GABAAR"/>
    <property type="match status" value="1"/>
</dbReference>
<dbReference type="GO" id="GO:0004888">
    <property type="term" value="F:transmembrane signaling receptor activity"/>
    <property type="evidence" value="ECO:0007669"/>
    <property type="project" value="InterPro"/>
</dbReference>
<protein>
    <submittedName>
        <fullName evidence="14">Ligand-gated ion channel 50</fullName>
    </submittedName>
</protein>
<keyword evidence="7 11" id="KW-1133">Transmembrane helix</keyword>
<evidence type="ECO:0000259" key="12">
    <source>
        <dbReference type="Pfam" id="PF02931"/>
    </source>
</evidence>
<dbReference type="PANTHER" id="PTHR18945">
    <property type="entry name" value="NEUROTRANSMITTER GATED ION CHANNEL"/>
    <property type="match status" value="1"/>
</dbReference>
<evidence type="ECO:0000256" key="10">
    <source>
        <dbReference type="ARBA" id="ARBA00023303"/>
    </source>
</evidence>
<dbReference type="InterPro" id="IPR006028">
    <property type="entry name" value="GABAA/Glycine_rcpt"/>
</dbReference>
<dbReference type="OMA" id="SCAIDIS"/>
<feature type="transmembrane region" description="Helical" evidence="11">
    <location>
        <begin position="236"/>
        <end position="257"/>
    </location>
</feature>
<dbReference type="SUPFAM" id="SSF90112">
    <property type="entry name" value="Neurotransmitter-gated ion-channel transmembrane pore"/>
    <property type="match status" value="1"/>
</dbReference>
<dbReference type="PRINTS" id="PR00253">
    <property type="entry name" value="GABAARECEPTR"/>
</dbReference>
<feature type="transmembrane region" description="Helical" evidence="11">
    <location>
        <begin position="299"/>
        <end position="322"/>
    </location>
</feature>
<dbReference type="InterPro" id="IPR018000">
    <property type="entry name" value="Neurotransmitter_ion_chnl_CS"/>
</dbReference>
<keyword evidence="8 11" id="KW-0406">Ion transport</keyword>
<keyword evidence="15" id="KW-1185">Reference proteome</keyword>
<dbReference type="InterPro" id="IPR038050">
    <property type="entry name" value="Neuro_actylchol_rec"/>
</dbReference>
<dbReference type="SUPFAM" id="SSF63712">
    <property type="entry name" value="Nicotinic receptor ligand binding domain-like"/>
    <property type="match status" value="1"/>
</dbReference>
<dbReference type="PROSITE" id="PS00236">
    <property type="entry name" value="NEUROTR_ION_CHANNEL"/>
    <property type="match status" value="1"/>
</dbReference>
<evidence type="ECO:0000256" key="7">
    <source>
        <dbReference type="ARBA" id="ARBA00022989"/>
    </source>
</evidence>
<dbReference type="InterPro" id="IPR006029">
    <property type="entry name" value="Neurotrans-gated_channel_TM"/>
</dbReference>
<dbReference type="STRING" id="6265.A0A0B2V5I4"/>
<sequence length="750" mass="82590">MTTIILVVVVILLASDRLAETGCARSRLKPWTLLQSIMSNYSRSQSPEPRPVPVRVEVTVQDITELSVLSSSFTTDIWFSAIWHDDRLAFAHLDSCRSNLSFDDTFEKLLWSPNVCLVNTKSTKVHMSPKANVLLMLMPNGTVWLNYRVHVQAPCDMDLTDFPMDVQKCYLVFESYSYNTATVSIDWLSQAVTFSKNELHLPDFILSNVRTYKHIEFYKAGEWYRLTVEMEFRRLYGFYVLQMYLPTYISVFISWISFCIDTKGLPARIILGVNALMALTFQFGNIIRSLPPVSYVKAIDIWMITCVAFIFASLLELAFIAYRDKRIMMKTSRVKLTIATLINLLKGYVDPLCEEEIEDENLADIANVERARERSRFRYKQAIEKKEKEKLFDFGTRVDKISFVVFPLNNQLYINGVYKGELNERQRLELATYQRLANNWQNQMMYTSQTSRYGGASPYGYGGYGSSYGPYGRYGGYGGYGGGLGSGLYGGYGYGRNLGYGSGLYGGLGGYGLSSLFGYPSYGGYGTGLYGGYGSGLYGGYGSGLYGGYGSGLYGGYGSGLYGGYGSGLYGGYGSGYGLYDSLYGNAYQGYGSLYGGYGSYGSYGLTPPKLPSFCDPTLYPTFGPYGLYGGYGGYGAYDSPGGYGGYGGYGSLRGLGGYGLGGYSGYGLGGYSGYGLGGYGGYGGLGGLFGYGLGGLGTYSGLYSPYSSYSRYSASNPYMSYYPSSLSYNTLYNPYTGYNFYSPYSTGMI</sequence>
<accession>A0A0B2V5I4</accession>
<keyword evidence="4" id="KW-1003">Cell membrane</keyword>
<feature type="domain" description="Neurotransmitter-gated ion-channel transmembrane" evidence="13">
    <location>
        <begin position="243"/>
        <end position="332"/>
    </location>
</feature>
<evidence type="ECO:0000313" key="14">
    <source>
        <dbReference type="EMBL" id="KHN76808.1"/>
    </source>
</evidence>
<evidence type="ECO:0000256" key="1">
    <source>
        <dbReference type="ARBA" id="ARBA00004141"/>
    </source>
</evidence>
<dbReference type="Pfam" id="PF02931">
    <property type="entry name" value="Neur_chan_LBD"/>
    <property type="match status" value="1"/>
</dbReference>
<comment type="caution">
    <text evidence="14">The sequence shown here is derived from an EMBL/GenBank/DDBJ whole genome shotgun (WGS) entry which is preliminary data.</text>
</comment>
<comment type="caution">
    <text evidence="11">Lacks conserved residue(s) required for the propagation of feature annotation.</text>
</comment>
<comment type="subcellular location">
    <subcellularLocation>
        <location evidence="2">Cell membrane</location>
    </subcellularLocation>
    <subcellularLocation>
        <location evidence="1">Membrane</location>
        <topology evidence="1">Multi-pass membrane protein</topology>
    </subcellularLocation>
</comment>
<dbReference type="Gene3D" id="1.20.58.390">
    <property type="entry name" value="Neurotransmitter-gated ion-channel transmembrane domain"/>
    <property type="match status" value="1"/>
</dbReference>
<feature type="transmembrane region" description="Helical" evidence="11">
    <location>
        <begin position="269"/>
        <end position="287"/>
    </location>
</feature>
<dbReference type="OrthoDB" id="442503at2759"/>
<dbReference type="InterPro" id="IPR006201">
    <property type="entry name" value="Neur_channel"/>
</dbReference>
<dbReference type="GO" id="GO:0005230">
    <property type="term" value="F:extracellular ligand-gated monoatomic ion channel activity"/>
    <property type="evidence" value="ECO:0007669"/>
    <property type="project" value="InterPro"/>
</dbReference>
<evidence type="ECO:0000256" key="11">
    <source>
        <dbReference type="RuleBase" id="RU000687"/>
    </source>
</evidence>
<evidence type="ECO:0000256" key="3">
    <source>
        <dbReference type="ARBA" id="ARBA00022448"/>
    </source>
</evidence>
<dbReference type="InterPro" id="IPR036719">
    <property type="entry name" value="Neuro-gated_channel_TM_sf"/>
</dbReference>
<evidence type="ECO:0000256" key="2">
    <source>
        <dbReference type="ARBA" id="ARBA00004236"/>
    </source>
</evidence>
<evidence type="ECO:0000256" key="9">
    <source>
        <dbReference type="ARBA" id="ARBA00023136"/>
    </source>
</evidence>
<proteinExistence type="inferred from homology"/>
<dbReference type="Proteomes" id="UP000031036">
    <property type="component" value="Unassembled WGS sequence"/>
</dbReference>
<feature type="signal peptide" evidence="11">
    <location>
        <begin position="1"/>
        <end position="19"/>
    </location>
</feature>
<dbReference type="GO" id="GO:0005886">
    <property type="term" value="C:plasma membrane"/>
    <property type="evidence" value="ECO:0007669"/>
    <property type="project" value="UniProtKB-SubCell"/>
</dbReference>
<evidence type="ECO:0000259" key="13">
    <source>
        <dbReference type="Pfam" id="PF02932"/>
    </source>
</evidence>
<name>A0A0B2V5I4_TOXCA</name>
<dbReference type="FunFam" id="2.70.170.10:FF:000034">
    <property type="entry name" value="Ligand-Gated ion Channel"/>
    <property type="match status" value="1"/>
</dbReference>
<dbReference type="CDD" id="cd19049">
    <property type="entry name" value="LGIC_TM_anion"/>
    <property type="match status" value="1"/>
</dbReference>
<feature type="domain" description="Neurotransmitter-gated ion-channel ligand-binding" evidence="12">
    <location>
        <begin position="33"/>
        <end position="234"/>
    </location>
</feature>
<dbReference type="InterPro" id="IPR036734">
    <property type="entry name" value="Neur_chan_lig-bd_sf"/>
</dbReference>
<dbReference type="AlphaFoldDB" id="A0A0B2V5I4"/>
<evidence type="ECO:0000256" key="5">
    <source>
        <dbReference type="ARBA" id="ARBA00022692"/>
    </source>
</evidence>
<feature type="chain" id="PRO_5022267903" evidence="11">
    <location>
        <begin position="20"/>
        <end position="750"/>
    </location>
</feature>
<evidence type="ECO:0000256" key="4">
    <source>
        <dbReference type="ARBA" id="ARBA00022475"/>
    </source>
</evidence>
<keyword evidence="9 11" id="KW-0472">Membrane</keyword>
<keyword evidence="5 11" id="KW-0812">Transmembrane</keyword>